<organism evidence="8 9">
    <name type="scientific">Adineta steineri</name>
    <dbReference type="NCBI Taxonomy" id="433720"/>
    <lineage>
        <taxon>Eukaryota</taxon>
        <taxon>Metazoa</taxon>
        <taxon>Spiralia</taxon>
        <taxon>Gnathifera</taxon>
        <taxon>Rotifera</taxon>
        <taxon>Eurotatoria</taxon>
        <taxon>Bdelloidea</taxon>
        <taxon>Adinetida</taxon>
        <taxon>Adinetidae</taxon>
        <taxon>Adineta</taxon>
    </lineage>
</organism>
<keyword evidence="2 5" id="KW-0812">Transmembrane</keyword>
<gene>
    <name evidence="6" type="ORF">BJG266_LOCUS9065</name>
    <name evidence="8" type="ORF">QVE165_LOCUS12874</name>
    <name evidence="7" type="ORF">QVE165_LOCUS9078</name>
</gene>
<keyword evidence="4 5" id="KW-0472">Membrane</keyword>
<evidence type="ECO:0000313" key="7">
    <source>
        <dbReference type="EMBL" id="CAF0893535.1"/>
    </source>
</evidence>
<comment type="subcellular location">
    <subcellularLocation>
        <location evidence="1">Membrane</location>
        <topology evidence="1">Multi-pass membrane protein</topology>
    </subcellularLocation>
</comment>
<dbReference type="EMBL" id="CAJNOI010000029">
    <property type="protein sequence ID" value="CAF0874192.1"/>
    <property type="molecule type" value="Genomic_DNA"/>
</dbReference>
<dbReference type="EMBL" id="CAJNOM010000065">
    <property type="protein sequence ID" value="CAF0963280.1"/>
    <property type="molecule type" value="Genomic_DNA"/>
</dbReference>
<dbReference type="PANTHER" id="PTHR15371">
    <property type="entry name" value="TIM23"/>
    <property type="match status" value="1"/>
</dbReference>
<accession>A0A814E5E8</accession>
<proteinExistence type="predicted"/>
<dbReference type="Pfam" id="PF02466">
    <property type="entry name" value="Tim17"/>
    <property type="match status" value="1"/>
</dbReference>
<feature type="transmembrane region" description="Helical" evidence="5">
    <location>
        <begin position="173"/>
        <end position="191"/>
    </location>
</feature>
<protein>
    <recommendedName>
        <fullName evidence="10">Mitochondrial import inner membrane translocase subunit Tim23</fullName>
    </recommendedName>
</protein>
<dbReference type="InterPro" id="IPR045238">
    <property type="entry name" value="Tim23-like"/>
</dbReference>
<dbReference type="OrthoDB" id="159299at2759"/>
<evidence type="ECO:0000256" key="1">
    <source>
        <dbReference type="ARBA" id="ARBA00004141"/>
    </source>
</evidence>
<dbReference type="GO" id="GO:0030150">
    <property type="term" value="P:protein import into mitochondrial matrix"/>
    <property type="evidence" value="ECO:0007669"/>
    <property type="project" value="TreeGrafter"/>
</dbReference>
<evidence type="ECO:0000313" key="9">
    <source>
        <dbReference type="Proteomes" id="UP000663832"/>
    </source>
</evidence>
<dbReference type="AlphaFoldDB" id="A0A814E5E8"/>
<dbReference type="PANTHER" id="PTHR15371:SF0">
    <property type="entry name" value="SD19278P"/>
    <property type="match status" value="1"/>
</dbReference>
<evidence type="ECO:0008006" key="10">
    <source>
        <dbReference type="Google" id="ProtNLM"/>
    </source>
</evidence>
<evidence type="ECO:0000256" key="4">
    <source>
        <dbReference type="ARBA" id="ARBA00023136"/>
    </source>
</evidence>
<sequence length="201" mass="21596">MDFNNTKDQNKRGFSLFGNYNLPEPVTDVPIHSTPGTNALSPYLNFDPQVLNPSGSQFILPEGQKEKRGRLELMFFTIGGSVIAGSFIGAGSGLYRGIRETRDLTGSVRTSAIINYVGRQGATTASAMGSIALIYSLIGTGISWVRDVDDELNTVASGGLTGLLYRSTAGWKSALRGSLFGLGLSSLYVLVTSKERLQPYM</sequence>
<evidence type="ECO:0000256" key="5">
    <source>
        <dbReference type="SAM" id="Phobius"/>
    </source>
</evidence>
<dbReference type="GO" id="GO:0005744">
    <property type="term" value="C:TIM23 mitochondrial import inner membrane translocase complex"/>
    <property type="evidence" value="ECO:0007669"/>
    <property type="project" value="TreeGrafter"/>
</dbReference>
<dbReference type="EMBL" id="CAJNOM010000041">
    <property type="protein sequence ID" value="CAF0893535.1"/>
    <property type="molecule type" value="Genomic_DNA"/>
</dbReference>
<evidence type="ECO:0000256" key="2">
    <source>
        <dbReference type="ARBA" id="ARBA00022692"/>
    </source>
</evidence>
<keyword evidence="9" id="KW-1185">Reference proteome</keyword>
<keyword evidence="3 5" id="KW-1133">Transmembrane helix</keyword>
<evidence type="ECO:0000256" key="3">
    <source>
        <dbReference type="ARBA" id="ARBA00022989"/>
    </source>
</evidence>
<name>A0A814E5E8_9BILA</name>
<dbReference type="Proteomes" id="UP000663832">
    <property type="component" value="Unassembled WGS sequence"/>
</dbReference>
<reference evidence="8" key="1">
    <citation type="submission" date="2021-02" db="EMBL/GenBank/DDBJ databases">
        <authorList>
            <person name="Nowell W R."/>
        </authorList>
    </citation>
    <scope>NUCLEOTIDE SEQUENCE</scope>
</reference>
<evidence type="ECO:0000313" key="8">
    <source>
        <dbReference type="EMBL" id="CAF0963280.1"/>
    </source>
</evidence>
<dbReference type="GO" id="GO:0008320">
    <property type="term" value="F:protein transmembrane transporter activity"/>
    <property type="evidence" value="ECO:0007669"/>
    <property type="project" value="TreeGrafter"/>
</dbReference>
<evidence type="ECO:0000313" key="6">
    <source>
        <dbReference type="EMBL" id="CAF0874192.1"/>
    </source>
</evidence>
<comment type="caution">
    <text evidence="8">The sequence shown here is derived from an EMBL/GenBank/DDBJ whole genome shotgun (WGS) entry which is preliminary data.</text>
</comment>
<dbReference type="Proteomes" id="UP000663877">
    <property type="component" value="Unassembled WGS sequence"/>
</dbReference>
<feature type="transmembrane region" description="Helical" evidence="5">
    <location>
        <begin position="73"/>
        <end position="95"/>
    </location>
</feature>